<evidence type="ECO:0000256" key="1">
    <source>
        <dbReference type="ARBA" id="ARBA00004651"/>
    </source>
</evidence>
<evidence type="ECO:0000256" key="3">
    <source>
        <dbReference type="ARBA" id="ARBA00022475"/>
    </source>
</evidence>
<feature type="transmembrane region" description="Helical" evidence="7">
    <location>
        <begin position="83"/>
        <end position="109"/>
    </location>
</feature>
<keyword evidence="3" id="KW-1003">Cell membrane</keyword>
<dbReference type="InterPro" id="IPR051907">
    <property type="entry name" value="DoxX-like_oxidoreductase"/>
</dbReference>
<evidence type="ECO:0000256" key="6">
    <source>
        <dbReference type="ARBA" id="ARBA00023136"/>
    </source>
</evidence>
<dbReference type="Pfam" id="PF07681">
    <property type="entry name" value="DoxX"/>
    <property type="match status" value="1"/>
</dbReference>
<dbReference type="RefSeq" id="WP_198301408.1">
    <property type="nucleotide sequence ID" value="NZ_CP022423.1"/>
</dbReference>
<dbReference type="KEGG" id="vff:VITFI_CDS2007"/>
<proteinExistence type="inferred from homology"/>
<dbReference type="PANTHER" id="PTHR33452">
    <property type="entry name" value="OXIDOREDUCTASE CATD-RELATED"/>
    <property type="match status" value="1"/>
</dbReference>
<evidence type="ECO:0000256" key="5">
    <source>
        <dbReference type="ARBA" id="ARBA00022989"/>
    </source>
</evidence>
<keyword evidence="5 7" id="KW-1133">Transmembrane helix</keyword>
<dbReference type="PANTHER" id="PTHR33452:SF1">
    <property type="entry name" value="INNER MEMBRANE PROTEIN YPHA-RELATED"/>
    <property type="match status" value="1"/>
</dbReference>
<gene>
    <name evidence="8" type="ORF">VITFI_CDS2007</name>
</gene>
<reference evidence="8 9" key="1">
    <citation type="submission" date="2017-07" db="EMBL/GenBank/DDBJ databases">
        <title>Complete Genome Sequence of the cosmetic ferment Vitreoscilla filiformis (ATCC15551).</title>
        <authorList>
            <person name="Contreras S."/>
            <person name="Sagory-Zalkind P."/>
            <person name="Blanquart H."/>
            <person name="Iltis A."/>
            <person name="Morand S.C."/>
        </authorList>
    </citation>
    <scope>NUCLEOTIDE SEQUENCE [LARGE SCALE GENOMIC DNA]</scope>
    <source>
        <strain evidence="8 9">ATCC 15551</strain>
    </source>
</reference>
<dbReference type="Proteomes" id="UP000199729">
    <property type="component" value="Chromosome"/>
</dbReference>
<evidence type="ECO:0000313" key="9">
    <source>
        <dbReference type="Proteomes" id="UP000199729"/>
    </source>
</evidence>
<protein>
    <submittedName>
        <fullName evidence="8">Membrane protein</fullName>
    </submittedName>
</protein>
<evidence type="ECO:0000256" key="2">
    <source>
        <dbReference type="ARBA" id="ARBA00006679"/>
    </source>
</evidence>
<evidence type="ECO:0000313" key="8">
    <source>
        <dbReference type="EMBL" id="ASM77785.1"/>
    </source>
</evidence>
<dbReference type="AlphaFoldDB" id="A0A221KFN7"/>
<feature type="transmembrane region" description="Helical" evidence="7">
    <location>
        <begin position="121"/>
        <end position="140"/>
    </location>
</feature>
<sequence>MMSLPCTCQALLRRGIGWLEHLQPLVLLVARCHVGWVFWRSGLTKIDDWSTTLALFESEYAVPVLPPAVAAVMGTAGELLLPWLLFLGLAGRLGAAGLSVVNVVAVLSLPDMPEAALQLHIFWGSWLLALVVWGPGAWSLDGWWRRRQGW</sequence>
<name>A0A221KFN7_VITFI</name>
<dbReference type="InterPro" id="IPR032808">
    <property type="entry name" value="DoxX"/>
</dbReference>
<dbReference type="GO" id="GO:0005886">
    <property type="term" value="C:plasma membrane"/>
    <property type="evidence" value="ECO:0007669"/>
    <property type="project" value="UniProtKB-SubCell"/>
</dbReference>
<evidence type="ECO:0000256" key="4">
    <source>
        <dbReference type="ARBA" id="ARBA00022692"/>
    </source>
</evidence>
<comment type="similarity">
    <text evidence="2">Belongs to the DoxX family.</text>
</comment>
<comment type="subcellular location">
    <subcellularLocation>
        <location evidence="1">Cell membrane</location>
        <topology evidence="1">Multi-pass membrane protein</topology>
    </subcellularLocation>
</comment>
<keyword evidence="4 7" id="KW-0812">Transmembrane</keyword>
<accession>A0A221KFN7</accession>
<keyword evidence="9" id="KW-1185">Reference proteome</keyword>
<evidence type="ECO:0000256" key="7">
    <source>
        <dbReference type="SAM" id="Phobius"/>
    </source>
</evidence>
<dbReference type="EMBL" id="CP022423">
    <property type="protein sequence ID" value="ASM77785.1"/>
    <property type="molecule type" value="Genomic_DNA"/>
</dbReference>
<organism evidence="8 9">
    <name type="scientific">Vitreoscilla filiformis</name>
    <dbReference type="NCBI Taxonomy" id="63"/>
    <lineage>
        <taxon>Bacteria</taxon>
        <taxon>Pseudomonadati</taxon>
        <taxon>Pseudomonadota</taxon>
        <taxon>Betaproteobacteria</taxon>
        <taxon>Neisseriales</taxon>
        <taxon>Neisseriaceae</taxon>
        <taxon>Vitreoscilla</taxon>
    </lineage>
</organism>
<keyword evidence="6 7" id="KW-0472">Membrane</keyword>